<feature type="domain" description="HTH lysR-type" evidence="5">
    <location>
        <begin position="1"/>
        <end position="58"/>
    </location>
</feature>
<evidence type="ECO:0000259" key="5">
    <source>
        <dbReference type="PROSITE" id="PS50931"/>
    </source>
</evidence>
<proteinExistence type="inferred from homology"/>
<comment type="caution">
    <text evidence="6">The sequence shown here is derived from an EMBL/GenBank/DDBJ whole genome shotgun (WGS) entry which is preliminary data.</text>
</comment>
<evidence type="ECO:0000313" key="7">
    <source>
        <dbReference type="Proteomes" id="UP000886785"/>
    </source>
</evidence>
<dbReference type="SUPFAM" id="SSF53850">
    <property type="entry name" value="Periplasmic binding protein-like II"/>
    <property type="match status" value="1"/>
</dbReference>
<sequence>MNTTQLECFMTVANFLNFSRAAEVLRITQPAVSHQINTLEDELGVKLFHRNSKSVRLTREGYLFVKYADDILDIAQSSKTRLKESQQSQPMRLGVGCRNFMELRMLHKALALLAVEEEKLLPVLRLIPFDSLENLLEDGDIQLLLTYQETAPKKALYRELLRRPVCCVCHESHPLAGYQTLTTQQLHQAGRVAACRPPICPPSIFSAQHQALGSRRHDQVLFCDNFEILYTLIESGIAFAVSADLPQARPPRLRYIPLPEFEPLSFGVAYLPKSLGPIHRRFLSLLEGSLLPPEHSEPV</sequence>
<dbReference type="AlphaFoldDB" id="A0A9D1J0A6"/>
<dbReference type="FunFam" id="1.10.10.10:FF:000001">
    <property type="entry name" value="LysR family transcriptional regulator"/>
    <property type="match status" value="1"/>
</dbReference>
<keyword evidence="3" id="KW-0238">DNA-binding</keyword>
<evidence type="ECO:0000256" key="2">
    <source>
        <dbReference type="ARBA" id="ARBA00023015"/>
    </source>
</evidence>
<dbReference type="SUPFAM" id="SSF46785">
    <property type="entry name" value="Winged helix' DNA-binding domain"/>
    <property type="match status" value="1"/>
</dbReference>
<comment type="similarity">
    <text evidence="1">Belongs to the LysR transcriptional regulatory family.</text>
</comment>
<dbReference type="PANTHER" id="PTHR30346">
    <property type="entry name" value="TRANSCRIPTIONAL DUAL REGULATOR HCAR-RELATED"/>
    <property type="match status" value="1"/>
</dbReference>
<reference evidence="6" key="2">
    <citation type="journal article" date="2021" name="PeerJ">
        <title>Extensive microbial diversity within the chicken gut microbiome revealed by metagenomics and culture.</title>
        <authorList>
            <person name="Gilroy R."/>
            <person name="Ravi A."/>
            <person name="Getino M."/>
            <person name="Pursley I."/>
            <person name="Horton D.L."/>
            <person name="Alikhan N.F."/>
            <person name="Baker D."/>
            <person name="Gharbi K."/>
            <person name="Hall N."/>
            <person name="Watson M."/>
            <person name="Adriaenssens E.M."/>
            <person name="Foster-Nyarko E."/>
            <person name="Jarju S."/>
            <person name="Secka A."/>
            <person name="Antonio M."/>
            <person name="Oren A."/>
            <person name="Chaudhuri R.R."/>
            <person name="La Ragione R."/>
            <person name="Hildebrand F."/>
            <person name="Pallen M.J."/>
        </authorList>
    </citation>
    <scope>NUCLEOTIDE SEQUENCE</scope>
    <source>
        <strain evidence="6">ChiSjej1B19-7085</strain>
    </source>
</reference>
<dbReference type="Proteomes" id="UP000886785">
    <property type="component" value="Unassembled WGS sequence"/>
</dbReference>
<dbReference type="PROSITE" id="PS50931">
    <property type="entry name" value="HTH_LYSR"/>
    <property type="match status" value="1"/>
</dbReference>
<keyword evidence="2" id="KW-0805">Transcription regulation</keyword>
<gene>
    <name evidence="6" type="ORF">IAA54_01080</name>
</gene>
<keyword evidence="4" id="KW-0804">Transcription</keyword>
<organism evidence="6 7">
    <name type="scientific">Candidatus Gallacutalibacter pullicola</name>
    <dbReference type="NCBI Taxonomy" id="2840830"/>
    <lineage>
        <taxon>Bacteria</taxon>
        <taxon>Bacillati</taxon>
        <taxon>Bacillota</taxon>
        <taxon>Clostridia</taxon>
        <taxon>Eubacteriales</taxon>
        <taxon>Candidatus Gallacutalibacter</taxon>
    </lineage>
</organism>
<dbReference type="GO" id="GO:0032993">
    <property type="term" value="C:protein-DNA complex"/>
    <property type="evidence" value="ECO:0007669"/>
    <property type="project" value="TreeGrafter"/>
</dbReference>
<dbReference type="PANTHER" id="PTHR30346:SF0">
    <property type="entry name" value="HCA OPERON TRANSCRIPTIONAL ACTIVATOR HCAR"/>
    <property type="match status" value="1"/>
</dbReference>
<dbReference type="InterPro" id="IPR005119">
    <property type="entry name" value="LysR_subst-bd"/>
</dbReference>
<dbReference type="CDD" id="cd05466">
    <property type="entry name" value="PBP2_LTTR_substrate"/>
    <property type="match status" value="1"/>
</dbReference>
<evidence type="ECO:0000256" key="4">
    <source>
        <dbReference type="ARBA" id="ARBA00023163"/>
    </source>
</evidence>
<dbReference type="InterPro" id="IPR036388">
    <property type="entry name" value="WH-like_DNA-bd_sf"/>
</dbReference>
<name>A0A9D1J0A6_9FIRM</name>
<evidence type="ECO:0000256" key="3">
    <source>
        <dbReference type="ARBA" id="ARBA00023125"/>
    </source>
</evidence>
<dbReference type="GO" id="GO:0003677">
    <property type="term" value="F:DNA binding"/>
    <property type="evidence" value="ECO:0007669"/>
    <property type="project" value="UniProtKB-KW"/>
</dbReference>
<accession>A0A9D1J0A6</accession>
<evidence type="ECO:0000313" key="6">
    <source>
        <dbReference type="EMBL" id="HIR56242.1"/>
    </source>
</evidence>
<dbReference type="InterPro" id="IPR000847">
    <property type="entry name" value="LysR_HTH_N"/>
</dbReference>
<dbReference type="PRINTS" id="PR00039">
    <property type="entry name" value="HTHLYSR"/>
</dbReference>
<dbReference type="EMBL" id="DVHF01000011">
    <property type="protein sequence ID" value="HIR56242.1"/>
    <property type="molecule type" value="Genomic_DNA"/>
</dbReference>
<dbReference type="Pfam" id="PF00126">
    <property type="entry name" value="HTH_1"/>
    <property type="match status" value="1"/>
</dbReference>
<dbReference type="InterPro" id="IPR036390">
    <property type="entry name" value="WH_DNA-bd_sf"/>
</dbReference>
<protein>
    <submittedName>
        <fullName evidence="6">LysR family transcriptional regulator</fullName>
    </submittedName>
</protein>
<dbReference type="GO" id="GO:0003700">
    <property type="term" value="F:DNA-binding transcription factor activity"/>
    <property type="evidence" value="ECO:0007669"/>
    <property type="project" value="InterPro"/>
</dbReference>
<reference evidence="6" key="1">
    <citation type="submission" date="2020-10" db="EMBL/GenBank/DDBJ databases">
        <authorList>
            <person name="Gilroy R."/>
        </authorList>
    </citation>
    <scope>NUCLEOTIDE SEQUENCE</scope>
    <source>
        <strain evidence="6">ChiSjej1B19-7085</strain>
    </source>
</reference>
<evidence type="ECO:0000256" key="1">
    <source>
        <dbReference type="ARBA" id="ARBA00009437"/>
    </source>
</evidence>
<dbReference type="Gene3D" id="1.10.10.10">
    <property type="entry name" value="Winged helix-like DNA-binding domain superfamily/Winged helix DNA-binding domain"/>
    <property type="match status" value="1"/>
</dbReference>
<dbReference type="Pfam" id="PF03466">
    <property type="entry name" value="LysR_substrate"/>
    <property type="match status" value="1"/>
</dbReference>
<dbReference type="Gene3D" id="3.40.190.10">
    <property type="entry name" value="Periplasmic binding protein-like II"/>
    <property type="match status" value="2"/>
</dbReference>